<dbReference type="SUPFAM" id="SSF52540">
    <property type="entry name" value="P-loop containing nucleoside triphosphate hydrolases"/>
    <property type="match status" value="1"/>
</dbReference>
<sequence>MLSDIYGQDKRDKYLLIYNLLKDRNIFGIVYGKRGIGKRFIINKAIRSISTPEDRVVFLEAGDNIYTSILRELGIYEHEIYTKEDFLIYFIDFVEKFKGRIFIVINNAQKFTEKELSEIFHLLSLKERVSTILIGDETLKEKLNPFKIGKMEAAVNFVFEINPPEFEEFKRYFDEKYGGKIEKKALKKLYQISGGSLSDAENIIIQLGKFPIKASDLKTKDKNLPVMISVLLLTIAITVVISYMILKPEEEKKEIKKITVIDKKLPEEGSVINELPVKPKKKKGFDSDRLIKEVLEELSKIQLQDVPELRFYEKPKKYIIQIASFKNEQYALELKERLSKKFLAEIITRKNGIKSVIVFASNKKEVDNIINELNKMGFKPLVRKVK</sequence>
<dbReference type="InterPro" id="IPR007730">
    <property type="entry name" value="SPOR-like_dom"/>
</dbReference>
<keyword evidence="1" id="KW-1133">Transmembrane helix</keyword>
<dbReference type="InterPro" id="IPR049945">
    <property type="entry name" value="AAA_22"/>
</dbReference>
<keyword evidence="5" id="KW-1185">Reference proteome</keyword>
<feature type="domain" description="SPOR" evidence="2">
    <location>
        <begin position="315"/>
        <end position="384"/>
    </location>
</feature>
<dbReference type="RefSeq" id="WP_096999321.1">
    <property type="nucleotide sequence ID" value="NZ_OBEI01000001.1"/>
</dbReference>
<feature type="transmembrane region" description="Helical" evidence="1">
    <location>
        <begin position="224"/>
        <end position="246"/>
    </location>
</feature>
<dbReference type="GO" id="GO:0016887">
    <property type="term" value="F:ATP hydrolysis activity"/>
    <property type="evidence" value="ECO:0007669"/>
    <property type="project" value="InterPro"/>
</dbReference>
<name>A0A285MYX6_9AQUI</name>
<accession>A0A285MYX6</accession>
<dbReference type="GO" id="GO:0042834">
    <property type="term" value="F:peptidoglycan binding"/>
    <property type="evidence" value="ECO:0007669"/>
    <property type="project" value="InterPro"/>
</dbReference>
<dbReference type="EMBL" id="OBEI01000001">
    <property type="protein sequence ID" value="SNZ02420.1"/>
    <property type="molecule type" value="Genomic_DNA"/>
</dbReference>
<dbReference type="Gene3D" id="3.30.70.1070">
    <property type="entry name" value="Sporulation related repeat"/>
    <property type="match status" value="1"/>
</dbReference>
<organism evidence="4 5">
    <name type="scientific">Persephonella hydrogeniphila</name>
    <dbReference type="NCBI Taxonomy" id="198703"/>
    <lineage>
        <taxon>Bacteria</taxon>
        <taxon>Pseudomonadati</taxon>
        <taxon>Aquificota</taxon>
        <taxon>Aquificia</taxon>
        <taxon>Aquificales</taxon>
        <taxon>Hydrogenothermaceae</taxon>
        <taxon>Persephonella</taxon>
    </lineage>
</organism>
<dbReference type="OrthoDB" id="11481at2"/>
<evidence type="ECO:0000259" key="2">
    <source>
        <dbReference type="Pfam" id="PF05036"/>
    </source>
</evidence>
<protein>
    <submittedName>
        <fullName evidence="4">Sporulation related domain-containing protein</fullName>
    </submittedName>
</protein>
<dbReference type="Pfam" id="PF05036">
    <property type="entry name" value="SPOR"/>
    <property type="match status" value="1"/>
</dbReference>
<feature type="domain" description="ORC1/DEAH AAA+ ATPase" evidence="3">
    <location>
        <begin position="27"/>
        <end position="143"/>
    </location>
</feature>
<keyword evidence="1" id="KW-0472">Membrane</keyword>
<proteinExistence type="predicted"/>
<reference evidence="5" key="1">
    <citation type="submission" date="2017-09" db="EMBL/GenBank/DDBJ databases">
        <authorList>
            <person name="Varghese N."/>
            <person name="Submissions S."/>
        </authorList>
    </citation>
    <scope>NUCLEOTIDE SEQUENCE [LARGE SCALE GENOMIC DNA]</scope>
    <source>
        <strain evidence="5">DSM 15103</strain>
    </source>
</reference>
<evidence type="ECO:0000259" key="3">
    <source>
        <dbReference type="Pfam" id="PF13401"/>
    </source>
</evidence>
<dbReference type="SUPFAM" id="SSF110997">
    <property type="entry name" value="Sporulation related repeat"/>
    <property type="match status" value="1"/>
</dbReference>
<evidence type="ECO:0000313" key="5">
    <source>
        <dbReference type="Proteomes" id="UP000219036"/>
    </source>
</evidence>
<evidence type="ECO:0000256" key="1">
    <source>
        <dbReference type="SAM" id="Phobius"/>
    </source>
</evidence>
<dbReference type="Proteomes" id="UP000219036">
    <property type="component" value="Unassembled WGS sequence"/>
</dbReference>
<dbReference type="Gene3D" id="3.40.50.300">
    <property type="entry name" value="P-loop containing nucleotide triphosphate hydrolases"/>
    <property type="match status" value="1"/>
</dbReference>
<dbReference type="InterPro" id="IPR036680">
    <property type="entry name" value="SPOR-like_sf"/>
</dbReference>
<dbReference type="Pfam" id="PF13401">
    <property type="entry name" value="AAA_22"/>
    <property type="match status" value="1"/>
</dbReference>
<dbReference type="AlphaFoldDB" id="A0A285MYX6"/>
<evidence type="ECO:0000313" key="4">
    <source>
        <dbReference type="EMBL" id="SNZ02420.1"/>
    </source>
</evidence>
<keyword evidence="1" id="KW-0812">Transmembrane</keyword>
<gene>
    <name evidence="4" type="ORF">SAMN06265182_0116</name>
</gene>
<dbReference type="InterPro" id="IPR027417">
    <property type="entry name" value="P-loop_NTPase"/>
</dbReference>